<dbReference type="EMBL" id="JAOTOJ010000009">
    <property type="protein sequence ID" value="KAK9395647.1"/>
    <property type="molecule type" value="Genomic_DNA"/>
</dbReference>
<reference evidence="1 2" key="1">
    <citation type="journal article" date="2024" name="Proc. Natl. Acad. Sci. U.S.A.">
        <title>The genetic regulatory architecture and epigenomic basis for age-related changes in rattlesnake venom.</title>
        <authorList>
            <person name="Hogan M.P."/>
            <person name="Holding M.L."/>
            <person name="Nystrom G.S."/>
            <person name="Colston T.J."/>
            <person name="Bartlett D.A."/>
            <person name="Mason A.J."/>
            <person name="Ellsworth S.A."/>
            <person name="Rautsaw R.M."/>
            <person name="Lawrence K.C."/>
            <person name="Strickland J.L."/>
            <person name="He B."/>
            <person name="Fraser P."/>
            <person name="Margres M.J."/>
            <person name="Gilbert D.M."/>
            <person name="Gibbs H.L."/>
            <person name="Parkinson C.L."/>
            <person name="Rokyta D.R."/>
        </authorList>
    </citation>
    <scope>NUCLEOTIDE SEQUENCE [LARGE SCALE GENOMIC DNA]</scope>
    <source>
        <strain evidence="1">DRR0105</strain>
    </source>
</reference>
<gene>
    <name evidence="1" type="ORF">NXF25_019008</name>
</gene>
<keyword evidence="2" id="KW-1185">Reference proteome</keyword>
<accession>A0AAW1B153</accession>
<dbReference type="PANTHER" id="PTHR47027">
    <property type="entry name" value="REVERSE TRANSCRIPTASE DOMAIN-CONTAINING PROTEIN"/>
    <property type="match status" value="1"/>
</dbReference>
<evidence type="ECO:0000313" key="1">
    <source>
        <dbReference type="EMBL" id="KAK9395647.1"/>
    </source>
</evidence>
<name>A0AAW1B153_CROAD</name>
<sequence length="257" mass="29423">MLSDAFQNSSVGVNLRYRTDGKLFNLQRLQAVTKVKETVLRDLLFADDCALNAGSEQEMQASMDKFAAACDNFGLFINTKKTEVMYQPVPKAQYQEPTITVKGQKLQAVDQFTYLGSTLSRAVTIDIEVNCRIAKASSTFGRLRTNVWDRHGISLATKLKVYQAAVLTTLLYASETWTVYRRHVRQLNYFHMTCLRRILRIRWQDKIPDTDVLSRAGLSSIYTLLMKAQMRWAGHVVRMPDHRIPKQLFYGELSQGK</sequence>
<evidence type="ECO:0008006" key="3">
    <source>
        <dbReference type="Google" id="ProtNLM"/>
    </source>
</evidence>
<evidence type="ECO:0000313" key="2">
    <source>
        <dbReference type="Proteomes" id="UP001474421"/>
    </source>
</evidence>
<organism evidence="1 2">
    <name type="scientific">Crotalus adamanteus</name>
    <name type="common">Eastern diamondback rattlesnake</name>
    <dbReference type="NCBI Taxonomy" id="8729"/>
    <lineage>
        <taxon>Eukaryota</taxon>
        <taxon>Metazoa</taxon>
        <taxon>Chordata</taxon>
        <taxon>Craniata</taxon>
        <taxon>Vertebrata</taxon>
        <taxon>Euteleostomi</taxon>
        <taxon>Lepidosauria</taxon>
        <taxon>Squamata</taxon>
        <taxon>Bifurcata</taxon>
        <taxon>Unidentata</taxon>
        <taxon>Episquamata</taxon>
        <taxon>Toxicofera</taxon>
        <taxon>Serpentes</taxon>
        <taxon>Colubroidea</taxon>
        <taxon>Viperidae</taxon>
        <taxon>Crotalinae</taxon>
        <taxon>Crotalus</taxon>
    </lineage>
</organism>
<dbReference type="PANTHER" id="PTHR47027:SF26">
    <property type="entry name" value="REVERSE TRANSCRIPTASE DOMAIN-CONTAINING PROTEIN"/>
    <property type="match status" value="1"/>
</dbReference>
<proteinExistence type="predicted"/>
<protein>
    <recommendedName>
        <fullName evidence="3">Reverse transcriptase domain-containing protein</fullName>
    </recommendedName>
</protein>
<dbReference type="Proteomes" id="UP001474421">
    <property type="component" value="Unassembled WGS sequence"/>
</dbReference>
<dbReference type="AlphaFoldDB" id="A0AAW1B153"/>
<comment type="caution">
    <text evidence="1">The sequence shown here is derived from an EMBL/GenBank/DDBJ whole genome shotgun (WGS) entry which is preliminary data.</text>
</comment>